<name>A0ABU3PDI2_9BURK</name>
<dbReference type="Proteomes" id="UP001246372">
    <property type="component" value="Unassembled WGS sequence"/>
</dbReference>
<dbReference type="Pfam" id="PF14375">
    <property type="entry name" value="Cys_rich_CWC"/>
    <property type="match status" value="1"/>
</dbReference>
<evidence type="ECO:0000313" key="2">
    <source>
        <dbReference type="Proteomes" id="UP001246372"/>
    </source>
</evidence>
<reference evidence="1" key="1">
    <citation type="submission" date="2023-09" db="EMBL/GenBank/DDBJ databases">
        <title>Paucibacter sp. APW11 Genome sequencing and assembly.</title>
        <authorList>
            <person name="Kim I."/>
        </authorList>
    </citation>
    <scope>NUCLEOTIDE SEQUENCE</scope>
    <source>
        <strain evidence="1">APW11</strain>
    </source>
</reference>
<comment type="caution">
    <text evidence="1">The sequence shown here is derived from an EMBL/GenBank/DDBJ whole genome shotgun (WGS) entry which is preliminary data.</text>
</comment>
<protein>
    <submittedName>
        <fullName evidence="1">Cysteine-rich CWC family protein</fullName>
    </submittedName>
</protein>
<dbReference type="RefSeq" id="WP_315651424.1">
    <property type="nucleotide sequence ID" value="NZ_JAVXZY010000006.1"/>
</dbReference>
<proteinExistence type="predicted"/>
<keyword evidence="2" id="KW-1185">Reference proteome</keyword>
<dbReference type="InterPro" id="IPR032720">
    <property type="entry name" value="Cys_rich_CWC"/>
</dbReference>
<evidence type="ECO:0000313" key="1">
    <source>
        <dbReference type="EMBL" id="MDT9000645.1"/>
    </source>
</evidence>
<dbReference type="EMBL" id="JAVXZY010000006">
    <property type="protein sequence ID" value="MDT9000645.1"/>
    <property type="molecule type" value="Genomic_DNA"/>
</dbReference>
<accession>A0ABU3PDI2</accession>
<gene>
    <name evidence="1" type="ORF">RQP53_15325</name>
</gene>
<organism evidence="1 2">
    <name type="scientific">Roseateles aquae</name>
    <dbReference type="NCBI Taxonomy" id="3077235"/>
    <lineage>
        <taxon>Bacteria</taxon>
        <taxon>Pseudomonadati</taxon>
        <taxon>Pseudomonadota</taxon>
        <taxon>Betaproteobacteria</taxon>
        <taxon>Burkholderiales</taxon>
        <taxon>Sphaerotilaceae</taxon>
        <taxon>Roseateles</taxon>
    </lineage>
</organism>
<sequence>MSTATLLDDRCPRCGQAFHCGAQDARCDCFDLKLSEALRQQLAAQYERCLCIACLKALQQAEQAGTTAAE</sequence>